<dbReference type="CDD" id="cd22157">
    <property type="entry name" value="F-box_AtFBW1-like"/>
    <property type="match status" value="1"/>
</dbReference>
<feature type="domain" description="F-box" evidence="1">
    <location>
        <begin position="48"/>
        <end position="98"/>
    </location>
</feature>
<keyword evidence="3" id="KW-1185">Reference proteome</keyword>
<organism evidence="2 3">
    <name type="scientific">Populus trichocarpa</name>
    <name type="common">Western balsam poplar</name>
    <name type="synonym">Populus balsamifera subsp. trichocarpa</name>
    <dbReference type="NCBI Taxonomy" id="3694"/>
    <lineage>
        <taxon>Eukaryota</taxon>
        <taxon>Viridiplantae</taxon>
        <taxon>Streptophyta</taxon>
        <taxon>Embryophyta</taxon>
        <taxon>Tracheophyta</taxon>
        <taxon>Spermatophyta</taxon>
        <taxon>Magnoliopsida</taxon>
        <taxon>eudicotyledons</taxon>
        <taxon>Gunneridae</taxon>
        <taxon>Pentapetalae</taxon>
        <taxon>rosids</taxon>
        <taxon>fabids</taxon>
        <taxon>Malpighiales</taxon>
        <taxon>Salicaceae</taxon>
        <taxon>Saliceae</taxon>
        <taxon>Populus</taxon>
    </lineage>
</organism>
<sequence length="429" mass="48543">MGRKMAEEVTKDPIPNDVVMEGKMAEEEVTKDPIPNDVVMEGKMAEEEVTKDPIPEDVVMSILLKLPIKSILRFRCVSKSCNSLITSPYFIKKHFAKAKQLILRVGKPVASVSLHLDNDSLDRCLQLDFCQPNAFKVNGSCNGVVCLSGIHPKLDASGCVILWNPSIRKTLHLPPPRSYARIATTLLGIGYDPRTDDYKVARIVRLGSSAERPFVFQSYSLNSGSWNENVDFFSRSLENEEALRDITLYRHDNQAIVNGAIHWLLYRKGKINIERYINSPLPLPGHNKVFALSFNLSNESFGEIMLPECFDDRRKAVTDRSFSVFKDSLSVNVINCGLYSGRCLCEIWVMNQYDVRESWAIKYQIEMLHIARPVVHRSNGEILIAGYSWSRLVSFDPQTPRIRDTGLELSIDGYADYFVESLALLDKSN</sequence>
<name>A0A2K1Z9K1_POPTR</name>
<proteinExistence type="predicted"/>
<evidence type="ECO:0000313" key="3">
    <source>
        <dbReference type="Proteomes" id="UP000006729"/>
    </source>
</evidence>
<evidence type="ECO:0000259" key="1">
    <source>
        <dbReference type="PROSITE" id="PS50181"/>
    </source>
</evidence>
<dbReference type="InterPro" id="IPR036047">
    <property type="entry name" value="F-box-like_dom_sf"/>
</dbReference>
<dbReference type="Gramene" id="Potri.008G006900.1.v4.1">
    <property type="protein sequence ID" value="Potri.008G006900.1.v4.1"/>
    <property type="gene ID" value="Potri.008G006900.v4.1"/>
</dbReference>
<protein>
    <recommendedName>
        <fullName evidence="1">F-box domain-containing protein</fullName>
    </recommendedName>
</protein>
<dbReference type="PANTHER" id="PTHR31672">
    <property type="entry name" value="BNACNNG10540D PROTEIN"/>
    <property type="match status" value="1"/>
</dbReference>
<dbReference type="PROSITE" id="PS50181">
    <property type="entry name" value="FBOX"/>
    <property type="match status" value="1"/>
</dbReference>
<dbReference type="OrthoDB" id="1845276at2759"/>
<dbReference type="InParanoid" id="A0A2K1Z9K1"/>
<dbReference type="Pfam" id="PF00646">
    <property type="entry name" value="F-box"/>
    <property type="match status" value="1"/>
</dbReference>
<dbReference type="SUPFAM" id="SSF81383">
    <property type="entry name" value="F-box domain"/>
    <property type="match status" value="1"/>
</dbReference>
<dbReference type="InterPro" id="IPR050796">
    <property type="entry name" value="SCF_F-box_component"/>
</dbReference>
<dbReference type="PANTHER" id="PTHR31672:SF13">
    <property type="entry name" value="F-BOX PROTEIN CPR30-LIKE"/>
    <property type="match status" value="1"/>
</dbReference>
<dbReference type="OMA" id="VVMEGKM"/>
<reference evidence="2 3" key="1">
    <citation type="journal article" date="2006" name="Science">
        <title>The genome of black cottonwood, Populus trichocarpa (Torr. &amp; Gray).</title>
        <authorList>
            <person name="Tuskan G.A."/>
            <person name="Difazio S."/>
            <person name="Jansson S."/>
            <person name="Bohlmann J."/>
            <person name="Grigoriev I."/>
            <person name="Hellsten U."/>
            <person name="Putnam N."/>
            <person name="Ralph S."/>
            <person name="Rombauts S."/>
            <person name="Salamov A."/>
            <person name="Schein J."/>
            <person name="Sterck L."/>
            <person name="Aerts A."/>
            <person name="Bhalerao R.R."/>
            <person name="Bhalerao R.P."/>
            <person name="Blaudez D."/>
            <person name="Boerjan W."/>
            <person name="Brun A."/>
            <person name="Brunner A."/>
            <person name="Busov V."/>
            <person name="Campbell M."/>
            <person name="Carlson J."/>
            <person name="Chalot M."/>
            <person name="Chapman J."/>
            <person name="Chen G.L."/>
            <person name="Cooper D."/>
            <person name="Coutinho P.M."/>
            <person name="Couturier J."/>
            <person name="Covert S."/>
            <person name="Cronk Q."/>
            <person name="Cunningham R."/>
            <person name="Davis J."/>
            <person name="Degroeve S."/>
            <person name="Dejardin A."/>
            <person name="Depamphilis C."/>
            <person name="Detter J."/>
            <person name="Dirks B."/>
            <person name="Dubchak I."/>
            <person name="Duplessis S."/>
            <person name="Ehlting J."/>
            <person name="Ellis B."/>
            <person name="Gendler K."/>
            <person name="Goodstein D."/>
            <person name="Gribskov M."/>
            <person name="Grimwood J."/>
            <person name="Groover A."/>
            <person name="Gunter L."/>
            <person name="Hamberger B."/>
            <person name="Heinze B."/>
            <person name="Helariutta Y."/>
            <person name="Henrissat B."/>
            <person name="Holligan D."/>
            <person name="Holt R."/>
            <person name="Huang W."/>
            <person name="Islam-Faridi N."/>
            <person name="Jones S."/>
            <person name="Jones-Rhoades M."/>
            <person name="Jorgensen R."/>
            <person name="Joshi C."/>
            <person name="Kangasjarvi J."/>
            <person name="Karlsson J."/>
            <person name="Kelleher C."/>
            <person name="Kirkpatrick R."/>
            <person name="Kirst M."/>
            <person name="Kohler A."/>
            <person name="Kalluri U."/>
            <person name="Larimer F."/>
            <person name="Leebens-Mack J."/>
            <person name="Leple J.C."/>
            <person name="Locascio P."/>
            <person name="Lou Y."/>
            <person name="Lucas S."/>
            <person name="Martin F."/>
            <person name="Montanini B."/>
            <person name="Napoli C."/>
            <person name="Nelson D.R."/>
            <person name="Nelson C."/>
            <person name="Nieminen K."/>
            <person name="Nilsson O."/>
            <person name="Pereda V."/>
            <person name="Peter G."/>
            <person name="Philippe R."/>
            <person name="Pilate G."/>
            <person name="Poliakov A."/>
            <person name="Razumovskaya J."/>
            <person name="Richardson P."/>
            <person name="Rinaldi C."/>
            <person name="Ritland K."/>
            <person name="Rouze P."/>
            <person name="Ryaboy D."/>
            <person name="Schmutz J."/>
            <person name="Schrader J."/>
            <person name="Segerman B."/>
            <person name="Shin H."/>
            <person name="Siddiqui A."/>
            <person name="Sterky F."/>
            <person name="Terry A."/>
            <person name="Tsai C.J."/>
            <person name="Uberbacher E."/>
            <person name="Unneberg P."/>
            <person name="Vahala J."/>
            <person name="Wall K."/>
            <person name="Wessler S."/>
            <person name="Yang G."/>
            <person name="Yin T."/>
            <person name="Douglas C."/>
            <person name="Marra M."/>
            <person name="Sandberg G."/>
            <person name="Van de Peer Y."/>
            <person name="Rokhsar D."/>
        </authorList>
    </citation>
    <scope>NUCLEOTIDE SEQUENCE [LARGE SCALE GENOMIC DNA]</scope>
    <source>
        <strain evidence="3">cv. Nisqually</strain>
    </source>
</reference>
<dbReference type="InterPro" id="IPR006527">
    <property type="entry name" value="F-box-assoc_dom_typ1"/>
</dbReference>
<dbReference type="Proteomes" id="UP000006729">
    <property type="component" value="Chromosome 8"/>
</dbReference>
<accession>A0A2K1Z9K1</accession>
<evidence type="ECO:0000313" key="2">
    <source>
        <dbReference type="EMBL" id="PNT21962.2"/>
    </source>
</evidence>
<dbReference type="Pfam" id="PF07734">
    <property type="entry name" value="FBA_1"/>
    <property type="match status" value="1"/>
</dbReference>
<dbReference type="NCBIfam" id="TIGR01640">
    <property type="entry name" value="F_box_assoc_1"/>
    <property type="match status" value="1"/>
</dbReference>
<dbReference type="SMART" id="SM00256">
    <property type="entry name" value="FBOX"/>
    <property type="match status" value="1"/>
</dbReference>
<dbReference type="InterPro" id="IPR001810">
    <property type="entry name" value="F-box_dom"/>
</dbReference>
<gene>
    <name evidence="2" type="ORF">POPTR_008G006900</name>
</gene>
<dbReference type="STRING" id="3694.A0A2K1Z9K1"/>
<dbReference type="AlphaFoldDB" id="A0A2K1Z9K1"/>
<dbReference type="EMBL" id="CM009297">
    <property type="protein sequence ID" value="PNT21962.2"/>
    <property type="molecule type" value="Genomic_DNA"/>
</dbReference>
<dbReference type="InterPro" id="IPR017451">
    <property type="entry name" value="F-box-assoc_interact_dom"/>
</dbReference>